<evidence type="ECO:0000256" key="3">
    <source>
        <dbReference type="ARBA" id="ARBA00022801"/>
    </source>
</evidence>
<dbReference type="PROSITE" id="PS51892">
    <property type="entry name" value="SUBTILASE"/>
    <property type="match status" value="1"/>
</dbReference>
<dbReference type="EMBL" id="ML210266">
    <property type="protein sequence ID" value="TFK21512.1"/>
    <property type="molecule type" value="Genomic_DNA"/>
</dbReference>
<feature type="chain" id="PRO_5022685480" evidence="6">
    <location>
        <begin position="21"/>
        <end position="386"/>
    </location>
</feature>
<evidence type="ECO:0000313" key="10">
    <source>
        <dbReference type="Proteomes" id="UP000307440"/>
    </source>
</evidence>
<dbReference type="InterPro" id="IPR015500">
    <property type="entry name" value="Peptidase_S8_subtilisin-rel"/>
</dbReference>
<evidence type="ECO:0000259" key="7">
    <source>
        <dbReference type="Pfam" id="PF00082"/>
    </source>
</evidence>
<feature type="domain" description="Peptidase S8/S53" evidence="7">
    <location>
        <begin position="167"/>
        <end position="365"/>
    </location>
</feature>
<dbReference type="OrthoDB" id="19448at2759"/>
<dbReference type="InterPro" id="IPR034193">
    <property type="entry name" value="PCSK9_ProteinaseK-like"/>
</dbReference>
<dbReference type="Pfam" id="PF05922">
    <property type="entry name" value="Inhibitor_I9"/>
    <property type="match status" value="1"/>
</dbReference>
<dbReference type="GO" id="GO:0006508">
    <property type="term" value="P:proteolysis"/>
    <property type="evidence" value="ECO:0007669"/>
    <property type="project" value="UniProtKB-KW"/>
</dbReference>
<dbReference type="InterPro" id="IPR037045">
    <property type="entry name" value="S8pro/Inhibitor_I9_sf"/>
</dbReference>
<dbReference type="SUPFAM" id="SSF52743">
    <property type="entry name" value="Subtilisin-like"/>
    <property type="match status" value="1"/>
</dbReference>
<dbReference type="FunFam" id="3.40.50.200:FF:000007">
    <property type="entry name" value="Subtilisin-like serine protease"/>
    <property type="match status" value="1"/>
</dbReference>
<dbReference type="PROSITE" id="PS00137">
    <property type="entry name" value="SUBTILASE_HIS"/>
    <property type="match status" value="1"/>
</dbReference>
<keyword evidence="4" id="KW-0720">Serine protease</keyword>
<dbReference type="PANTHER" id="PTHR43806:SF58">
    <property type="entry name" value="ALKALINE PROTEASE 1-RELATED"/>
    <property type="match status" value="1"/>
</dbReference>
<dbReference type="InterPro" id="IPR050131">
    <property type="entry name" value="Peptidase_S8_subtilisin-like"/>
</dbReference>
<keyword evidence="10" id="KW-1185">Reference proteome</keyword>
<name>A0A5C3KMP3_COPMA</name>
<dbReference type="Proteomes" id="UP000307440">
    <property type="component" value="Unassembled WGS sequence"/>
</dbReference>
<dbReference type="Gene3D" id="3.40.50.200">
    <property type="entry name" value="Peptidase S8/S53 domain"/>
    <property type="match status" value="1"/>
</dbReference>
<comment type="caution">
    <text evidence="5">Lacks conserved residue(s) required for the propagation of feature annotation.</text>
</comment>
<keyword evidence="3" id="KW-0378">Hydrolase</keyword>
<reference evidence="9 10" key="1">
    <citation type="journal article" date="2019" name="Nat. Ecol. Evol.">
        <title>Megaphylogeny resolves global patterns of mushroom evolution.</title>
        <authorList>
            <person name="Varga T."/>
            <person name="Krizsan K."/>
            <person name="Foldi C."/>
            <person name="Dima B."/>
            <person name="Sanchez-Garcia M."/>
            <person name="Sanchez-Ramirez S."/>
            <person name="Szollosi G.J."/>
            <person name="Szarkandi J.G."/>
            <person name="Papp V."/>
            <person name="Albert L."/>
            <person name="Andreopoulos W."/>
            <person name="Angelini C."/>
            <person name="Antonin V."/>
            <person name="Barry K.W."/>
            <person name="Bougher N.L."/>
            <person name="Buchanan P."/>
            <person name="Buyck B."/>
            <person name="Bense V."/>
            <person name="Catcheside P."/>
            <person name="Chovatia M."/>
            <person name="Cooper J."/>
            <person name="Damon W."/>
            <person name="Desjardin D."/>
            <person name="Finy P."/>
            <person name="Geml J."/>
            <person name="Haridas S."/>
            <person name="Hughes K."/>
            <person name="Justo A."/>
            <person name="Karasinski D."/>
            <person name="Kautmanova I."/>
            <person name="Kiss B."/>
            <person name="Kocsube S."/>
            <person name="Kotiranta H."/>
            <person name="LaButti K.M."/>
            <person name="Lechner B.E."/>
            <person name="Liimatainen K."/>
            <person name="Lipzen A."/>
            <person name="Lukacs Z."/>
            <person name="Mihaltcheva S."/>
            <person name="Morgado L.N."/>
            <person name="Niskanen T."/>
            <person name="Noordeloos M.E."/>
            <person name="Ohm R.A."/>
            <person name="Ortiz-Santana B."/>
            <person name="Ovrebo C."/>
            <person name="Racz N."/>
            <person name="Riley R."/>
            <person name="Savchenko A."/>
            <person name="Shiryaev A."/>
            <person name="Soop K."/>
            <person name="Spirin V."/>
            <person name="Szebenyi C."/>
            <person name="Tomsovsky M."/>
            <person name="Tulloss R.E."/>
            <person name="Uehling J."/>
            <person name="Grigoriev I.V."/>
            <person name="Vagvolgyi C."/>
            <person name="Papp T."/>
            <person name="Martin F.M."/>
            <person name="Miettinen O."/>
            <person name="Hibbett D.S."/>
            <person name="Nagy L.G."/>
        </authorList>
    </citation>
    <scope>NUCLEOTIDE SEQUENCE [LARGE SCALE GENOMIC DNA]</scope>
    <source>
        <strain evidence="9 10">CBS 121175</strain>
    </source>
</reference>
<keyword evidence="6" id="KW-0732">Signal</keyword>
<evidence type="ECO:0000256" key="5">
    <source>
        <dbReference type="PROSITE-ProRule" id="PRU01240"/>
    </source>
</evidence>
<feature type="signal peptide" evidence="6">
    <location>
        <begin position="1"/>
        <end position="20"/>
    </location>
</feature>
<dbReference type="InterPro" id="IPR000209">
    <property type="entry name" value="Peptidase_S8/S53_dom"/>
</dbReference>
<accession>A0A5C3KMP3</accession>
<dbReference type="PRINTS" id="PR00723">
    <property type="entry name" value="SUBTILISIN"/>
</dbReference>
<dbReference type="GO" id="GO:0005615">
    <property type="term" value="C:extracellular space"/>
    <property type="evidence" value="ECO:0007669"/>
    <property type="project" value="TreeGrafter"/>
</dbReference>
<dbReference type="AlphaFoldDB" id="A0A5C3KMP3"/>
<comment type="similarity">
    <text evidence="1 5">Belongs to the peptidase S8 family.</text>
</comment>
<keyword evidence="2" id="KW-0645">Protease</keyword>
<gene>
    <name evidence="9" type="ORF">FA15DRAFT_672514</name>
</gene>
<protein>
    <submittedName>
        <fullName evidence="9">Subtilisin-like protein</fullName>
    </submittedName>
</protein>
<dbReference type="Pfam" id="PF00082">
    <property type="entry name" value="Peptidase_S8"/>
    <property type="match status" value="1"/>
</dbReference>
<evidence type="ECO:0000256" key="2">
    <source>
        <dbReference type="ARBA" id="ARBA00022670"/>
    </source>
</evidence>
<proteinExistence type="inferred from homology"/>
<dbReference type="InterPro" id="IPR010259">
    <property type="entry name" value="S8pro/Inhibitor_I9"/>
</dbReference>
<dbReference type="InterPro" id="IPR036852">
    <property type="entry name" value="Peptidase_S8/S53_dom_sf"/>
</dbReference>
<organism evidence="9 10">
    <name type="scientific">Coprinopsis marcescibilis</name>
    <name type="common">Agaric fungus</name>
    <name type="synonym">Psathyrella marcescibilis</name>
    <dbReference type="NCBI Taxonomy" id="230819"/>
    <lineage>
        <taxon>Eukaryota</taxon>
        <taxon>Fungi</taxon>
        <taxon>Dikarya</taxon>
        <taxon>Basidiomycota</taxon>
        <taxon>Agaricomycotina</taxon>
        <taxon>Agaricomycetes</taxon>
        <taxon>Agaricomycetidae</taxon>
        <taxon>Agaricales</taxon>
        <taxon>Agaricineae</taxon>
        <taxon>Psathyrellaceae</taxon>
        <taxon>Coprinopsis</taxon>
    </lineage>
</organism>
<dbReference type="InterPro" id="IPR022398">
    <property type="entry name" value="Peptidase_S8_His-AS"/>
</dbReference>
<evidence type="ECO:0000256" key="4">
    <source>
        <dbReference type="ARBA" id="ARBA00022825"/>
    </source>
</evidence>
<evidence type="ECO:0000256" key="6">
    <source>
        <dbReference type="SAM" id="SignalP"/>
    </source>
</evidence>
<evidence type="ECO:0000259" key="8">
    <source>
        <dbReference type="Pfam" id="PF05922"/>
    </source>
</evidence>
<evidence type="ECO:0000313" key="9">
    <source>
        <dbReference type="EMBL" id="TFK21512.1"/>
    </source>
</evidence>
<sequence length="386" mass="39298">MRLTATFLAVITWLPALVHALTLQERQLNRPGRYIVTLKDGASGSRISSSLSSVRKSGVVEVWDNVFNGFAADLSESDLKALKDSPDVLDIEEDGVVHAFSPVTQTNAPWGLARISSNTPLTGNPATSTFRFTYDSTAGAGVDIYIFGTGVRTTHVEFGGRARFGAVFSGTVAADGHGHGTHCAGIAAGTNVGVAKRANVVAVKVLSDSGSSSVSTLISGINWIAGTVAASGRPSVVLMALGGGASTALDSAVVSLTNAGIHVVVAAGGSNQGVENTSPARVPSVITVGAITFTDSRTSFSNYGAGIDVYAPGQNINSSWATSDTAYNTLSGTSMAAAYVTGVVAYLLGLLGNLSPAAMEAKVKELALKGILTGIPSGTNALIHIA</sequence>
<dbReference type="Gene3D" id="3.30.70.80">
    <property type="entry name" value="Peptidase S8 propeptide/proteinase inhibitor I9"/>
    <property type="match status" value="1"/>
</dbReference>
<dbReference type="STRING" id="230819.A0A5C3KMP3"/>
<dbReference type="CDD" id="cd04077">
    <property type="entry name" value="Peptidases_S8_PCSK9_ProteinaseK_like"/>
    <property type="match status" value="1"/>
</dbReference>
<evidence type="ECO:0000256" key="1">
    <source>
        <dbReference type="ARBA" id="ARBA00011073"/>
    </source>
</evidence>
<dbReference type="GO" id="GO:0004252">
    <property type="term" value="F:serine-type endopeptidase activity"/>
    <property type="evidence" value="ECO:0007669"/>
    <property type="project" value="InterPro"/>
</dbReference>
<dbReference type="PANTHER" id="PTHR43806">
    <property type="entry name" value="PEPTIDASE S8"/>
    <property type="match status" value="1"/>
</dbReference>
<feature type="domain" description="Inhibitor I9" evidence="8">
    <location>
        <begin position="33"/>
        <end position="98"/>
    </location>
</feature>